<dbReference type="Proteomes" id="UP000886724">
    <property type="component" value="Unassembled WGS sequence"/>
</dbReference>
<reference evidence="1" key="2">
    <citation type="submission" date="2021-04" db="EMBL/GenBank/DDBJ databases">
        <authorList>
            <person name="Gilroy R."/>
        </authorList>
    </citation>
    <scope>NUCLEOTIDE SEQUENCE</scope>
    <source>
        <strain evidence="1">ChiGjej1B1-14440</strain>
    </source>
</reference>
<dbReference type="EMBL" id="DXET01000140">
    <property type="protein sequence ID" value="HIX81570.1"/>
    <property type="molecule type" value="Genomic_DNA"/>
</dbReference>
<dbReference type="AlphaFoldDB" id="A0A9D1XLQ8"/>
<evidence type="ECO:0000313" key="2">
    <source>
        <dbReference type="Proteomes" id="UP000886724"/>
    </source>
</evidence>
<accession>A0A9D1XLQ8</accession>
<comment type="caution">
    <text evidence="1">The sequence shown here is derived from an EMBL/GenBank/DDBJ whole genome shotgun (WGS) entry which is preliminary data.</text>
</comment>
<proteinExistence type="predicted"/>
<reference evidence="1" key="1">
    <citation type="journal article" date="2021" name="PeerJ">
        <title>Extensive microbial diversity within the chicken gut microbiome revealed by metagenomics and culture.</title>
        <authorList>
            <person name="Gilroy R."/>
            <person name="Ravi A."/>
            <person name="Getino M."/>
            <person name="Pursley I."/>
            <person name="Horton D.L."/>
            <person name="Alikhan N.F."/>
            <person name="Baker D."/>
            <person name="Gharbi K."/>
            <person name="Hall N."/>
            <person name="Watson M."/>
            <person name="Adriaenssens E.M."/>
            <person name="Foster-Nyarko E."/>
            <person name="Jarju S."/>
            <person name="Secka A."/>
            <person name="Antonio M."/>
            <person name="Oren A."/>
            <person name="Chaudhuri R.R."/>
            <person name="La Ragione R."/>
            <person name="Hildebrand F."/>
            <person name="Pallen M.J."/>
        </authorList>
    </citation>
    <scope>NUCLEOTIDE SEQUENCE</scope>
    <source>
        <strain evidence="1">ChiGjej1B1-14440</strain>
    </source>
</reference>
<name>A0A9D1XLQ8_9FIRM</name>
<organism evidence="1 2">
    <name type="scientific">Candidatus Erysipelatoclostridium merdavium</name>
    <dbReference type="NCBI Taxonomy" id="2838566"/>
    <lineage>
        <taxon>Bacteria</taxon>
        <taxon>Bacillati</taxon>
        <taxon>Bacillota</taxon>
        <taxon>Erysipelotrichia</taxon>
        <taxon>Erysipelotrichales</taxon>
        <taxon>Erysipelotrichales incertae sedis</taxon>
    </lineage>
</organism>
<gene>
    <name evidence="1" type="ORF">H9980_06325</name>
</gene>
<sequence>MNNTVLQNLIYNQLFAAANYELVATIAPNNETKTKLINYSSDCRNNATYLERIYQEENTSSYNPIVEKAQFHGNFIESVKWLLNYEGDSNRLFFIQSFYDIYTVSQRQILSYIAGILNNHAIGLTHMIFTN</sequence>
<evidence type="ECO:0000313" key="1">
    <source>
        <dbReference type="EMBL" id="HIX81570.1"/>
    </source>
</evidence>
<protein>
    <submittedName>
        <fullName evidence="1">Uncharacterized protein</fullName>
    </submittedName>
</protein>